<sequence>MAVDDWYKQCRRQGMASGQSTPQRTPGMERQSKDWNGELGKSLRGEGEWGCDDEEALQKARNWDDWKDTHPRGYGTWHNVG</sequence>
<feature type="compositionally biased region" description="Basic and acidic residues" evidence="1">
    <location>
        <begin position="30"/>
        <end position="47"/>
    </location>
</feature>
<proteinExistence type="predicted"/>
<keyword evidence="3" id="KW-1185">Reference proteome</keyword>
<dbReference type="PANTHER" id="PTHR10933">
    <property type="entry name" value="IMMUNOGLOBULIN-BINDING PROTEIN 1"/>
    <property type="match status" value="1"/>
</dbReference>
<dbReference type="GO" id="GO:0051721">
    <property type="term" value="F:protein phosphatase 2A binding"/>
    <property type="evidence" value="ECO:0007669"/>
    <property type="project" value="TreeGrafter"/>
</dbReference>
<comment type="caution">
    <text evidence="2">The sequence shown here is derived from an EMBL/GenBank/DDBJ whole genome shotgun (WGS) entry which is preliminary data.</text>
</comment>
<dbReference type="EMBL" id="WBNI01001701">
    <property type="protein sequence ID" value="NXD72149.1"/>
    <property type="molecule type" value="Genomic_DNA"/>
</dbReference>
<evidence type="ECO:0000313" key="2">
    <source>
        <dbReference type="EMBL" id="NXD72149.1"/>
    </source>
</evidence>
<feature type="region of interest" description="Disordered" evidence="1">
    <location>
        <begin position="9"/>
        <end position="51"/>
    </location>
</feature>
<dbReference type="GO" id="GO:0005829">
    <property type="term" value="C:cytosol"/>
    <property type="evidence" value="ECO:0007669"/>
    <property type="project" value="TreeGrafter"/>
</dbReference>
<gene>
    <name evidence="2" type="primary">Igbp1_1</name>
    <name evidence="2" type="ORF">EOLROS_R14759</name>
</gene>
<accession>A0A851Y9B6</accession>
<evidence type="ECO:0000256" key="1">
    <source>
        <dbReference type="SAM" id="MobiDB-lite"/>
    </source>
</evidence>
<dbReference type="InterPro" id="IPR007304">
    <property type="entry name" value="TAP46-like"/>
</dbReference>
<protein>
    <submittedName>
        <fullName evidence="2">IGBP1 protein</fullName>
    </submittedName>
</protein>
<dbReference type="PANTHER" id="PTHR10933:SF9">
    <property type="entry name" value="IMMUNOGLOBULIN-BINDING PROTEIN 1"/>
    <property type="match status" value="1"/>
</dbReference>
<dbReference type="AlphaFoldDB" id="A0A851Y9B6"/>
<dbReference type="GO" id="GO:0035303">
    <property type="term" value="P:regulation of dephosphorylation"/>
    <property type="evidence" value="ECO:0007669"/>
    <property type="project" value="TreeGrafter"/>
</dbReference>
<name>A0A851Y9B6_EOLRO</name>
<feature type="non-terminal residue" evidence="2">
    <location>
        <position position="1"/>
    </location>
</feature>
<organism evidence="2 3">
    <name type="scientific">Eolophus roseicapilla</name>
    <name type="common">Galah cockatoo</name>
    <name type="synonym">Cacatua roseicapilla</name>
    <dbReference type="NCBI Taxonomy" id="176039"/>
    <lineage>
        <taxon>Eukaryota</taxon>
        <taxon>Metazoa</taxon>
        <taxon>Chordata</taxon>
        <taxon>Craniata</taxon>
        <taxon>Vertebrata</taxon>
        <taxon>Euteleostomi</taxon>
        <taxon>Archelosauria</taxon>
        <taxon>Archosauria</taxon>
        <taxon>Dinosauria</taxon>
        <taxon>Saurischia</taxon>
        <taxon>Theropoda</taxon>
        <taxon>Coelurosauria</taxon>
        <taxon>Aves</taxon>
        <taxon>Neognathae</taxon>
        <taxon>Neoaves</taxon>
        <taxon>Telluraves</taxon>
        <taxon>Australaves</taxon>
        <taxon>Psittaciformes</taxon>
        <taxon>Cacatuidae</taxon>
        <taxon>Eolophus</taxon>
    </lineage>
</organism>
<feature type="non-terminal residue" evidence="2">
    <location>
        <position position="81"/>
    </location>
</feature>
<dbReference type="Proteomes" id="UP000637704">
    <property type="component" value="Unassembled WGS sequence"/>
</dbReference>
<reference evidence="2" key="1">
    <citation type="submission" date="2019-09" db="EMBL/GenBank/DDBJ databases">
        <title>Bird 10,000 Genomes (B10K) Project - Family phase.</title>
        <authorList>
            <person name="Zhang G."/>
        </authorList>
    </citation>
    <scope>NUCLEOTIDE SEQUENCE</scope>
    <source>
        <strain evidence="2">B10K-DU-025-06</strain>
        <tissue evidence="2">Mixed tissue sample</tissue>
    </source>
</reference>
<evidence type="ECO:0000313" key="3">
    <source>
        <dbReference type="Proteomes" id="UP000637704"/>
    </source>
</evidence>
<dbReference type="Pfam" id="PF04177">
    <property type="entry name" value="TAP42"/>
    <property type="match status" value="1"/>
</dbReference>
<dbReference type="GO" id="GO:0009966">
    <property type="term" value="P:regulation of signal transduction"/>
    <property type="evidence" value="ECO:0007669"/>
    <property type="project" value="InterPro"/>
</dbReference>